<dbReference type="EMBL" id="BAAAQX010000013">
    <property type="protein sequence ID" value="GAA2209709.1"/>
    <property type="molecule type" value="Genomic_DNA"/>
</dbReference>
<reference evidence="2 3" key="1">
    <citation type="journal article" date="2019" name="Int. J. Syst. Evol. Microbiol.">
        <title>The Global Catalogue of Microorganisms (GCM) 10K type strain sequencing project: providing services to taxonomists for standard genome sequencing and annotation.</title>
        <authorList>
            <consortium name="The Broad Institute Genomics Platform"/>
            <consortium name="The Broad Institute Genome Sequencing Center for Infectious Disease"/>
            <person name="Wu L."/>
            <person name="Ma J."/>
        </authorList>
    </citation>
    <scope>NUCLEOTIDE SEQUENCE [LARGE SCALE GENOMIC DNA]</scope>
    <source>
        <strain evidence="2 3">JCM 16114</strain>
    </source>
</reference>
<evidence type="ECO:0000259" key="1">
    <source>
        <dbReference type="Pfam" id="PF19809"/>
    </source>
</evidence>
<protein>
    <recommendedName>
        <fullName evidence="1">DUF6292 domain-containing protein</fullName>
    </recommendedName>
</protein>
<gene>
    <name evidence="2" type="ORF">GCM10009850_051680</name>
</gene>
<organism evidence="2 3">
    <name type="scientific">Nonomuraea monospora</name>
    <dbReference type="NCBI Taxonomy" id="568818"/>
    <lineage>
        <taxon>Bacteria</taxon>
        <taxon>Bacillati</taxon>
        <taxon>Actinomycetota</taxon>
        <taxon>Actinomycetes</taxon>
        <taxon>Streptosporangiales</taxon>
        <taxon>Streptosporangiaceae</taxon>
        <taxon>Nonomuraea</taxon>
    </lineage>
</organism>
<dbReference type="RefSeq" id="WP_344479426.1">
    <property type="nucleotide sequence ID" value="NZ_BAAAQX010000013.1"/>
</dbReference>
<feature type="domain" description="DUF6292" evidence="1">
    <location>
        <begin position="12"/>
        <end position="109"/>
    </location>
</feature>
<sequence length="144" mass="15615">MTERERADALGYGTAVAEALTAAGIENGGAARAGKPGQAKRALTISLTGSYWHIPDFEDSAWMSLEWDEEHGWALLDVNEPGAVRGYAHTYYDFELGVLPDPAEVAQLAHAVLEGEEQLGAGPRDKYRRAAKHQPDFETALAAY</sequence>
<evidence type="ECO:0000313" key="3">
    <source>
        <dbReference type="Proteomes" id="UP001499843"/>
    </source>
</evidence>
<accession>A0ABN3CK20</accession>
<proteinExistence type="predicted"/>
<name>A0ABN3CK20_9ACTN</name>
<evidence type="ECO:0000313" key="2">
    <source>
        <dbReference type="EMBL" id="GAA2209709.1"/>
    </source>
</evidence>
<keyword evidence="3" id="KW-1185">Reference proteome</keyword>
<dbReference type="Pfam" id="PF19809">
    <property type="entry name" value="DUF6292"/>
    <property type="match status" value="1"/>
</dbReference>
<dbReference type="InterPro" id="IPR046259">
    <property type="entry name" value="DUF6292"/>
</dbReference>
<comment type="caution">
    <text evidence="2">The sequence shown here is derived from an EMBL/GenBank/DDBJ whole genome shotgun (WGS) entry which is preliminary data.</text>
</comment>
<dbReference type="Proteomes" id="UP001499843">
    <property type="component" value="Unassembled WGS sequence"/>
</dbReference>